<proteinExistence type="predicted"/>
<evidence type="ECO:0000313" key="3">
    <source>
        <dbReference type="Proteomes" id="UP001050808"/>
    </source>
</evidence>
<gene>
    <name evidence="2" type="ORF">Sviol_44380</name>
</gene>
<name>A0ABQ3QRW2_9ACTN</name>
<feature type="compositionally biased region" description="Polar residues" evidence="1">
    <location>
        <begin position="1"/>
        <end position="12"/>
    </location>
</feature>
<keyword evidence="3" id="KW-1185">Reference proteome</keyword>
<evidence type="ECO:0000256" key="1">
    <source>
        <dbReference type="SAM" id="MobiDB-lite"/>
    </source>
</evidence>
<accession>A0ABQ3QRW2</accession>
<feature type="region of interest" description="Disordered" evidence="1">
    <location>
        <begin position="1"/>
        <end position="23"/>
    </location>
</feature>
<evidence type="ECO:0000313" key="2">
    <source>
        <dbReference type="EMBL" id="GHI40030.1"/>
    </source>
</evidence>
<organism evidence="2 3">
    <name type="scientific">Streptomyces violascens</name>
    <dbReference type="NCBI Taxonomy" id="67381"/>
    <lineage>
        <taxon>Bacteria</taxon>
        <taxon>Bacillati</taxon>
        <taxon>Actinomycetota</taxon>
        <taxon>Actinomycetes</taxon>
        <taxon>Kitasatosporales</taxon>
        <taxon>Streptomycetaceae</taxon>
        <taxon>Streptomyces</taxon>
    </lineage>
</organism>
<reference evidence="2" key="1">
    <citation type="submission" date="2024-05" db="EMBL/GenBank/DDBJ databases">
        <title>Whole genome shotgun sequence of Streptomyces violascens NBRC 12920.</title>
        <authorList>
            <person name="Komaki H."/>
            <person name="Tamura T."/>
        </authorList>
    </citation>
    <scope>NUCLEOTIDE SEQUENCE</scope>
    <source>
        <strain evidence="2">NBRC 12920</strain>
    </source>
</reference>
<sequence>MPQPVCSPSKTKTAAPGGKAQPLPFLLTPQQGEAARMLLDYVGSLQLPGPDAQLLAVVMAIRAARRGVGNVTGQDLAALRLSDPREAVHVLRELGRQMGDAIFDSDPAAPPVSVTVPDLVGEAPRPLPFGKTRRSRVSGWTIRTLSAKPVKKLPSAARLAGLFVAAHATSNASRRASARHP</sequence>
<dbReference type="EMBL" id="BNDY01000017">
    <property type="protein sequence ID" value="GHI40030.1"/>
    <property type="molecule type" value="Genomic_DNA"/>
</dbReference>
<protein>
    <submittedName>
        <fullName evidence="2">Uncharacterized protein</fullName>
    </submittedName>
</protein>
<dbReference type="Proteomes" id="UP001050808">
    <property type="component" value="Unassembled WGS sequence"/>
</dbReference>
<comment type="caution">
    <text evidence="2">The sequence shown here is derived from an EMBL/GenBank/DDBJ whole genome shotgun (WGS) entry which is preliminary data.</text>
</comment>